<evidence type="ECO:0000256" key="9">
    <source>
        <dbReference type="ARBA" id="ARBA00023324"/>
    </source>
</evidence>
<keyword evidence="3" id="KW-0575">Peroxidase</keyword>
<dbReference type="EMBL" id="JAUUTY010000005">
    <property type="protein sequence ID" value="KAK1627241.1"/>
    <property type="molecule type" value="Genomic_DNA"/>
</dbReference>
<dbReference type="Proteomes" id="UP001231189">
    <property type="component" value="Unassembled WGS sequence"/>
</dbReference>
<dbReference type="Gene3D" id="1.10.520.10">
    <property type="match status" value="1"/>
</dbReference>
<comment type="cofactor">
    <cofactor evidence="2">
        <name>heme b</name>
        <dbReference type="ChEBI" id="CHEBI:60344"/>
    </cofactor>
</comment>
<dbReference type="InterPro" id="IPR010255">
    <property type="entry name" value="Haem_peroxidase_sf"/>
</dbReference>
<dbReference type="PANTHER" id="PTHR31388">
    <property type="entry name" value="PEROXIDASE 72-RELATED"/>
    <property type="match status" value="1"/>
</dbReference>
<evidence type="ECO:0000256" key="10">
    <source>
        <dbReference type="PIRSR" id="PIRSR600823-1"/>
    </source>
</evidence>
<feature type="binding site" evidence="11">
    <location>
        <position position="150"/>
    </location>
    <ligand>
        <name>Ca(2+)</name>
        <dbReference type="ChEBI" id="CHEBI:29108"/>
        <label>1</label>
    </ligand>
</feature>
<keyword evidence="5 11" id="KW-0479">Metal-binding</keyword>
<dbReference type="GO" id="GO:0020037">
    <property type="term" value="F:heme binding"/>
    <property type="evidence" value="ECO:0007669"/>
    <property type="project" value="InterPro"/>
</dbReference>
<evidence type="ECO:0000313" key="17">
    <source>
        <dbReference type="EMBL" id="KAK1627241.1"/>
    </source>
</evidence>
<dbReference type="AlphaFoldDB" id="A0AAD8VZT6"/>
<evidence type="ECO:0000256" key="14">
    <source>
        <dbReference type="SAM" id="MobiDB-lite"/>
    </source>
</evidence>
<feature type="binding site" evidence="11">
    <location>
        <position position="166"/>
    </location>
    <ligand>
        <name>Ca(2+)</name>
        <dbReference type="ChEBI" id="CHEBI:29108"/>
        <label>1</label>
    </ligand>
</feature>
<evidence type="ECO:0000256" key="6">
    <source>
        <dbReference type="ARBA" id="ARBA00022837"/>
    </source>
</evidence>
<protein>
    <recommendedName>
        <fullName evidence="16">Plant heme peroxidase family profile domain-containing protein</fullName>
    </recommendedName>
</protein>
<feature type="chain" id="PRO_5042126806" description="Plant heme peroxidase family profile domain-containing protein" evidence="15">
    <location>
        <begin position="21"/>
        <end position="254"/>
    </location>
</feature>
<dbReference type="PROSITE" id="PS50873">
    <property type="entry name" value="PEROXIDASE_4"/>
    <property type="match status" value="1"/>
</dbReference>
<feature type="active site" description="Proton acceptor" evidence="10">
    <location>
        <position position="144"/>
    </location>
</feature>
<keyword evidence="15" id="KW-0732">Signal</keyword>
<feature type="region of interest" description="Disordered" evidence="14">
    <location>
        <begin position="223"/>
        <end position="254"/>
    </location>
</feature>
<proteinExistence type="inferred from homology"/>
<comment type="caution">
    <text evidence="17">The sequence shown here is derived from an EMBL/GenBank/DDBJ whole genome shotgun (WGS) entry which is preliminary data.</text>
</comment>
<evidence type="ECO:0000256" key="5">
    <source>
        <dbReference type="ARBA" id="ARBA00022723"/>
    </source>
</evidence>
<dbReference type="InterPro" id="IPR002016">
    <property type="entry name" value="Haem_peroxidase"/>
</dbReference>
<evidence type="ECO:0000256" key="3">
    <source>
        <dbReference type="ARBA" id="ARBA00022559"/>
    </source>
</evidence>
<feature type="binding site" evidence="11">
    <location>
        <position position="152"/>
    </location>
    <ligand>
        <name>Ca(2+)</name>
        <dbReference type="ChEBI" id="CHEBI:29108"/>
        <label>1</label>
    </ligand>
</feature>
<keyword evidence="6 11" id="KW-0106">Calcium</keyword>
<accession>A0AAD8VZT6</accession>
<sequence>MGRAGAWPLLLLSGGGVVVAARREVKWAAGARWEGRRRNRCCCSTGEPGTRARPMGDGRSGGPSSRDEEGAGAALAAARRRRSFLLPAAALDPPAGGAGGCERACVAARRHCRPSATTRRACDPRWRRRSPRIPVRAPPSSAEHGCFVNGCDSSVEHDDAPELTAEKGAGPKLGSLRGFEAVDAVKARVEAACNATVSCANVLALASRGAVSLIGGPTWTMKLGRKDARGEPGPQRQPARSRRQPCLNGIANTA</sequence>
<name>A0AAD8VZT6_LOLMU</name>
<evidence type="ECO:0000256" key="12">
    <source>
        <dbReference type="PIRSR" id="PIRSR600823-5"/>
    </source>
</evidence>
<feature type="domain" description="Plant heme peroxidase family profile" evidence="16">
    <location>
        <begin position="144"/>
        <end position="229"/>
    </location>
</feature>
<dbReference type="InterPro" id="IPR000823">
    <property type="entry name" value="Peroxidase_pln"/>
</dbReference>
<evidence type="ECO:0000259" key="16">
    <source>
        <dbReference type="PROSITE" id="PS50873"/>
    </source>
</evidence>
<keyword evidence="18" id="KW-1185">Reference proteome</keyword>
<evidence type="ECO:0000313" key="18">
    <source>
        <dbReference type="Proteomes" id="UP001231189"/>
    </source>
</evidence>
<evidence type="ECO:0000256" key="4">
    <source>
        <dbReference type="ARBA" id="ARBA00022617"/>
    </source>
</evidence>
<keyword evidence="7" id="KW-0560">Oxidoreductase</keyword>
<evidence type="ECO:0000256" key="15">
    <source>
        <dbReference type="SAM" id="SignalP"/>
    </source>
</evidence>
<evidence type="ECO:0000256" key="2">
    <source>
        <dbReference type="ARBA" id="ARBA00001970"/>
    </source>
</evidence>
<dbReference type="GO" id="GO:0042744">
    <property type="term" value="P:hydrogen peroxide catabolic process"/>
    <property type="evidence" value="ECO:0007669"/>
    <property type="project" value="UniProtKB-KW"/>
</dbReference>
<evidence type="ECO:0000256" key="13">
    <source>
        <dbReference type="RuleBase" id="RU004241"/>
    </source>
</evidence>
<dbReference type="GO" id="GO:0140825">
    <property type="term" value="F:lactoperoxidase activity"/>
    <property type="evidence" value="ECO:0007669"/>
    <property type="project" value="UniProtKB-EC"/>
</dbReference>
<dbReference type="SUPFAM" id="SSF48113">
    <property type="entry name" value="Heme-dependent peroxidases"/>
    <property type="match status" value="1"/>
</dbReference>
<keyword evidence="9" id="KW-0376">Hydrogen peroxide</keyword>
<dbReference type="PANTHER" id="PTHR31388:SF17">
    <property type="entry name" value="PEROXIDASE"/>
    <property type="match status" value="1"/>
</dbReference>
<evidence type="ECO:0000256" key="11">
    <source>
        <dbReference type="PIRSR" id="PIRSR600823-3"/>
    </source>
</evidence>
<dbReference type="GO" id="GO:0046872">
    <property type="term" value="F:metal ion binding"/>
    <property type="evidence" value="ECO:0007669"/>
    <property type="project" value="UniProtKB-KW"/>
</dbReference>
<feature type="binding site" evidence="11">
    <location>
        <position position="148"/>
    </location>
    <ligand>
        <name>Ca(2+)</name>
        <dbReference type="ChEBI" id="CHEBI:29108"/>
        <label>1</label>
    </ligand>
</feature>
<evidence type="ECO:0000256" key="1">
    <source>
        <dbReference type="ARBA" id="ARBA00000189"/>
    </source>
</evidence>
<keyword evidence="12" id="KW-1015">Disulfide bond</keyword>
<dbReference type="PRINTS" id="PR00458">
    <property type="entry name" value="PEROXIDASE"/>
</dbReference>
<feature type="disulfide bond" evidence="12">
    <location>
        <begin position="146"/>
        <end position="151"/>
    </location>
</feature>
<evidence type="ECO:0000256" key="7">
    <source>
        <dbReference type="ARBA" id="ARBA00023002"/>
    </source>
</evidence>
<keyword evidence="4" id="KW-0349">Heme</keyword>
<reference evidence="17" key="1">
    <citation type="submission" date="2023-07" db="EMBL/GenBank/DDBJ databases">
        <title>A chromosome-level genome assembly of Lolium multiflorum.</title>
        <authorList>
            <person name="Chen Y."/>
            <person name="Copetti D."/>
            <person name="Kolliker R."/>
            <person name="Studer B."/>
        </authorList>
    </citation>
    <scope>NUCLEOTIDE SEQUENCE</scope>
    <source>
        <strain evidence="17">02402/16</strain>
        <tissue evidence="17">Leaf</tissue>
    </source>
</reference>
<dbReference type="Pfam" id="PF00141">
    <property type="entry name" value="peroxidase"/>
    <property type="match status" value="1"/>
</dbReference>
<organism evidence="17 18">
    <name type="scientific">Lolium multiflorum</name>
    <name type="common">Italian ryegrass</name>
    <name type="synonym">Lolium perenne subsp. multiflorum</name>
    <dbReference type="NCBI Taxonomy" id="4521"/>
    <lineage>
        <taxon>Eukaryota</taxon>
        <taxon>Viridiplantae</taxon>
        <taxon>Streptophyta</taxon>
        <taxon>Embryophyta</taxon>
        <taxon>Tracheophyta</taxon>
        <taxon>Spermatophyta</taxon>
        <taxon>Magnoliopsida</taxon>
        <taxon>Liliopsida</taxon>
        <taxon>Poales</taxon>
        <taxon>Poaceae</taxon>
        <taxon>BOP clade</taxon>
        <taxon>Pooideae</taxon>
        <taxon>Poodae</taxon>
        <taxon>Poeae</taxon>
        <taxon>Poeae Chloroplast Group 2 (Poeae type)</taxon>
        <taxon>Loliodinae</taxon>
        <taxon>Loliinae</taxon>
        <taxon>Lolium</taxon>
    </lineage>
</organism>
<dbReference type="GO" id="GO:0006979">
    <property type="term" value="P:response to oxidative stress"/>
    <property type="evidence" value="ECO:0007669"/>
    <property type="project" value="InterPro"/>
</dbReference>
<feature type="signal peptide" evidence="15">
    <location>
        <begin position="1"/>
        <end position="20"/>
    </location>
</feature>
<evidence type="ECO:0000256" key="8">
    <source>
        <dbReference type="ARBA" id="ARBA00023004"/>
    </source>
</evidence>
<dbReference type="PRINTS" id="PR00461">
    <property type="entry name" value="PLPEROXIDASE"/>
</dbReference>
<gene>
    <name evidence="17" type="ORF">QYE76_001556</name>
</gene>
<comment type="similarity">
    <text evidence="13">Belongs to the peroxidase family.</text>
</comment>
<comment type="cofactor">
    <cofactor evidence="11">
        <name>Ca(2+)</name>
        <dbReference type="ChEBI" id="CHEBI:29108"/>
    </cofactor>
    <text evidence="11">Binds 2 calcium ions per subunit.</text>
</comment>
<comment type="catalytic activity">
    <reaction evidence="1">
        <text>2 a phenolic donor + H2O2 = 2 a phenolic radical donor + 2 H2O</text>
        <dbReference type="Rhea" id="RHEA:56136"/>
        <dbReference type="ChEBI" id="CHEBI:15377"/>
        <dbReference type="ChEBI" id="CHEBI:16240"/>
        <dbReference type="ChEBI" id="CHEBI:139520"/>
        <dbReference type="ChEBI" id="CHEBI:139521"/>
        <dbReference type="EC" id="1.11.1.7"/>
    </reaction>
</comment>
<feature type="binding site" evidence="11">
    <location>
        <position position="154"/>
    </location>
    <ligand>
        <name>Ca(2+)</name>
        <dbReference type="ChEBI" id="CHEBI:29108"/>
        <label>1</label>
    </ligand>
</feature>
<feature type="region of interest" description="Disordered" evidence="14">
    <location>
        <begin position="45"/>
        <end position="74"/>
    </location>
</feature>
<keyword evidence="8" id="KW-0408">Iron</keyword>